<geneLocation type="plasmid" evidence="2 3">
    <name>unnamed1</name>
</geneLocation>
<evidence type="ECO:0000313" key="3">
    <source>
        <dbReference type="Proteomes" id="UP000251993"/>
    </source>
</evidence>
<organism evidence="2 3">
    <name type="scientific">Runella rosea</name>
    <dbReference type="NCBI Taxonomy" id="2259595"/>
    <lineage>
        <taxon>Bacteria</taxon>
        <taxon>Pseudomonadati</taxon>
        <taxon>Bacteroidota</taxon>
        <taxon>Cytophagia</taxon>
        <taxon>Cytophagales</taxon>
        <taxon>Spirosomataceae</taxon>
        <taxon>Runella</taxon>
    </lineage>
</organism>
<dbReference type="OrthoDB" id="1496278at2"/>
<evidence type="ECO:0000256" key="1">
    <source>
        <dbReference type="SAM" id="SignalP"/>
    </source>
</evidence>
<dbReference type="RefSeq" id="WP_114070530.1">
    <property type="nucleotide sequence ID" value="NZ_CP030851.1"/>
</dbReference>
<protein>
    <submittedName>
        <fullName evidence="2">Uncharacterized protein</fullName>
    </submittedName>
</protein>
<feature type="chain" id="PRO_5016684404" evidence="1">
    <location>
        <begin position="20"/>
        <end position="562"/>
    </location>
</feature>
<sequence length="562" mass="63411">MKRIVYFIFMLIFCTSVYSQSNTDEMLGAPKAFYFIQLWPDFLNNKFTYTIDSDGPSSKAKTLKNLTVGVPKKSKEVALTIRFYNPLRYSIKTSDTMMIDPSYQSIGQFASALTSLLGTLPNAAPTPNLSDVPGTAASFATSNASLKASQQDILAVFPAGKFEPFTVQIANNQKTLNTLHKIDSKESLNWVKRINSLRAEELAEWKFFSLQGNIRCIDTTSKVLKDLKILDDRYFNTSIRGVMKEYLTKLSQPDNIIDFQKVNERFKAAIDSLDKVNQNNIKLLLSFNDLISDDISKDLLRKDVDSTNEASCNSFVNYSQIVFKRFVRARAEFQEKRNQMLDLAKKISREVDDLMTKAIRPPNGVKDLENAFILNQYDIQLEKMRDIRISVQERKLNLTASPPSIDKTDKHFEGKLRLRAAQTFVPEFSMGGFYTSLSFPSYNVKVINGQSVIGRAEEDYSVGVAGMLNLTLNAIEGLAHPLVQIGVGTGKNRPTLLSGAGFRLSWKMPIIITGGAIWHWQQKLINGKQENSLISDDTELKKNLEYRFITKPGFYFGLQIGI</sequence>
<feature type="signal peptide" evidence="1">
    <location>
        <begin position="1"/>
        <end position="19"/>
    </location>
</feature>
<reference evidence="2 3" key="1">
    <citation type="submission" date="2018-07" db="EMBL/GenBank/DDBJ databases">
        <title>Genome sequencing of Runella.</title>
        <authorList>
            <person name="Baek M.-G."/>
            <person name="Yi H."/>
        </authorList>
    </citation>
    <scope>NUCLEOTIDE SEQUENCE [LARGE SCALE GENOMIC DNA]</scope>
    <source>
        <strain evidence="2 3">HYN0085</strain>
        <plasmid evidence="2 3">unnamed1</plasmid>
    </source>
</reference>
<gene>
    <name evidence="2" type="ORF">DR864_28360</name>
</gene>
<keyword evidence="2" id="KW-0614">Plasmid</keyword>
<dbReference type="Proteomes" id="UP000251993">
    <property type="component" value="Plasmid unnamed1"/>
</dbReference>
<evidence type="ECO:0000313" key="2">
    <source>
        <dbReference type="EMBL" id="AXE21789.1"/>
    </source>
</evidence>
<keyword evidence="3" id="KW-1185">Reference proteome</keyword>
<name>A0A344TT18_9BACT</name>
<dbReference type="EMBL" id="CP030851">
    <property type="protein sequence ID" value="AXE21789.1"/>
    <property type="molecule type" value="Genomic_DNA"/>
</dbReference>
<dbReference type="AlphaFoldDB" id="A0A344TT18"/>
<proteinExistence type="predicted"/>
<dbReference type="KEGG" id="run:DR864_28360"/>
<keyword evidence="1" id="KW-0732">Signal</keyword>
<accession>A0A344TT18</accession>